<dbReference type="RefSeq" id="WP_340327944.1">
    <property type="nucleotide sequence ID" value="NZ_JAZHOF010000001.1"/>
</dbReference>
<organism evidence="6 7">
    <name type="scientific">Microbaculum marinum</name>
    <dbReference type="NCBI Taxonomy" id="1764581"/>
    <lineage>
        <taxon>Bacteria</taxon>
        <taxon>Pseudomonadati</taxon>
        <taxon>Pseudomonadota</taxon>
        <taxon>Alphaproteobacteria</taxon>
        <taxon>Hyphomicrobiales</taxon>
        <taxon>Tepidamorphaceae</taxon>
        <taxon>Microbaculum</taxon>
    </lineage>
</organism>
<keyword evidence="2" id="KW-0805">Transcription regulation</keyword>
<keyword evidence="3" id="KW-0238">DNA-binding</keyword>
<dbReference type="PROSITE" id="PS50931">
    <property type="entry name" value="HTH_LYSR"/>
    <property type="match status" value="1"/>
</dbReference>
<dbReference type="PANTHER" id="PTHR30537">
    <property type="entry name" value="HTH-TYPE TRANSCRIPTIONAL REGULATOR"/>
    <property type="match status" value="1"/>
</dbReference>
<dbReference type="FunFam" id="1.10.10.10:FF:000001">
    <property type="entry name" value="LysR family transcriptional regulator"/>
    <property type="match status" value="1"/>
</dbReference>
<keyword evidence="4" id="KW-0804">Transcription</keyword>
<dbReference type="Pfam" id="PF03466">
    <property type="entry name" value="LysR_substrate"/>
    <property type="match status" value="1"/>
</dbReference>
<dbReference type="Proteomes" id="UP001378188">
    <property type="component" value="Unassembled WGS sequence"/>
</dbReference>
<dbReference type="InterPro" id="IPR058163">
    <property type="entry name" value="LysR-type_TF_proteobact-type"/>
</dbReference>
<dbReference type="InterPro" id="IPR005119">
    <property type="entry name" value="LysR_subst-bd"/>
</dbReference>
<dbReference type="InterPro" id="IPR000847">
    <property type="entry name" value="LysR_HTH_N"/>
</dbReference>
<gene>
    <name evidence="6" type="ORF">V3328_01885</name>
</gene>
<evidence type="ECO:0000256" key="2">
    <source>
        <dbReference type="ARBA" id="ARBA00023015"/>
    </source>
</evidence>
<dbReference type="EMBL" id="JAZHOF010000001">
    <property type="protein sequence ID" value="MEJ8570209.1"/>
    <property type="molecule type" value="Genomic_DNA"/>
</dbReference>
<dbReference type="SUPFAM" id="SSF53850">
    <property type="entry name" value="Periplasmic binding protein-like II"/>
    <property type="match status" value="1"/>
</dbReference>
<evidence type="ECO:0000313" key="7">
    <source>
        <dbReference type="Proteomes" id="UP001378188"/>
    </source>
</evidence>
<proteinExistence type="inferred from homology"/>
<evidence type="ECO:0000256" key="3">
    <source>
        <dbReference type="ARBA" id="ARBA00023125"/>
    </source>
</evidence>
<evidence type="ECO:0000256" key="1">
    <source>
        <dbReference type="ARBA" id="ARBA00009437"/>
    </source>
</evidence>
<dbReference type="PANTHER" id="PTHR30537:SF3">
    <property type="entry name" value="TRANSCRIPTIONAL REGULATORY PROTEIN"/>
    <property type="match status" value="1"/>
</dbReference>
<comment type="similarity">
    <text evidence="1">Belongs to the LysR transcriptional regulatory family.</text>
</comment>
<protein>
    <submittedName>
        <fullName evidence="6">LysR family transcriptional regulator</fullName>
    </submittedName>
</protein>
<accession>A0AAW9RAB9</accession>
<dbReference type="GO" id="GO:0003700">
    <property type="term" value="F:DNA-binding transcription factor activity"/>
    <property type="evidence" value="ECO:0007669"/>
    <property type="project" value="InterPro"/>
</dbReference>
<sequence>MYSSLDWSRVPSFLATAEEGSLSGAARVLGISQPTVGRHIAELEASLGVRLFDRTSAGLRITEVGLSLVEHAQAMRDRAESLRRVAEGRAEAIEGSVRITASEMVAVYVLPGILADLHIAEPRIKIDVVASMTPENLLLREADIALRMFRPEQNDVITRLVAEMGIGLFAHPDYLARRGRPDTVAGLSEHSLIGFDRIDVIIRGFRRVGVEIDRDVFAYRCDSQAAGWEMVRRGFGVGIGPIFLGQRDGLVQLFPELRNETLDLPIWLTAHRDLRHSRRIRFVYDFLADRLSSLKLSATRCVDPGRAISA</sequence>
<dbReference type="AlphaFoldDB" id="A0AAW9RAB9"/>
<dbReference type="GO" id="GO:0006351">
    <property type="term" value="P:DNA-templated transcription"/>
    <property type="evidence" value="ECO:0007669"/>
    <property type="project" value="TreeGrafter"/>
</dbReference>
<dbReference type="PRINTS" id="PR00039">
    <property type="entry name" value="HTHLYSR"/>
</dbReference>
<reference evidence="6 7" key="1">
    <citation type="submission" date="2024-02" db="EMBL/GenBank/DDBJ databases">
        <title>Genome analysis and characterization of Microbaculum marinisediminis sp. nov., isolated from marine sediment.</title>
        <authorList>
            <person name="Du Z.-J."/>
            <person name="Ye Y.-Q."/>
            <person name="Zhang Z.-R."/>
            <person name="Yuan S.-M."/>
            <person name="Zhang X.-Y."/>
        </authorList>
    </citation>
    <scope>NUCLEOTIDE SEQUENCE [LARGE SCALE GENOMIC DNA]</scope>
    <source>
        <strain evidence="6 7">SDUM1044001</strain>
    </source>
</reference>
<keyword evidence="7" id="KW-1185">Reference proteome</keyword>
<dbReference type="Pfam" id="PF00126">
    <property type="entry name" value="HTH_1"/>
    <property type="match status" value="1"/>
</dbReference>
<comment type="caution">
    <text evidence="6">The sequence shown here is derived from an EMBL/GenBank/DDBJ whole genome shotgun (WGS) entry which is preliminary data.</text>
</comment>
<dbReference type="SUPFAM" id="SSF46785">
    <property type="entry name" value="Winged helix' DNA-binding domain"/>
    <property type="match status" value="1"/>
</dbReference>
<dbReference type="Gene3D" id="3.40.190.290">
    <property type="match status" value="1"/>
</dbReference>
<dbReference type="InterPro" id="IPR036390">
    <property type="entry name" value="WH_DNA-bd_sf"/>
</dbReference>
<dbReference type="InterPro" id="IPR036388">
    <property type="entry name" value="WH-like_DNA-bd_sf"/>
</dbReference>
<evidence type="ECO:0000256" key="4">
    <source>
        <dbReference type="ARBA" id="ARBA00023163"/>
    </source>
</evidence>
<name>A0AAW9RAB9_9HYPH</name>
<feature type="domain" description="HTH lysR-type" evidence="5">
    <location>
        <begin position="13"/>
        <end position="62"/>
    </location>
</feature>
<dbReference type="Gene3D" id="1.10.10.10">
    <property type="entry name" value="Winged helix-like DNA-binding domain superfamily/Winged helix DNA-binding domain"/>
    <property type="match status" value="1"/>
</dbReference>
<evidence type="ECO:0000259" key="5">
    <source>
        <dbReference type="PROSITE" id="PS50931"/>
    </source>
</evidence>
<dbReference type="GO" id="GO:0043565">
    <property type="term" value="F:sequence-specific DNA binding"/>
    <property type="evidence" value="ECO:0007669"/>
    <property type="project" value="TreeGrafter"/>
</dbReference>
<evidence type="ECO:0000313" key="6">
    <source>
        <dbReference type="EMBL" id="MEJ8570209.1"/>
    </source>
</evidence>